<keyword evidence="1" id="KW-0472">Membrane</keyword>
<dbReference type="AlphaFoldDB" id="A0A0S4M1I7"/>
<name>A0A0S4M1I7_9BURK</name>
<keyword evidence="1" id="KW-1133">Transmembrane helix</keyword>
<dbReference type="Proteomes" id="UP000198651">
    <property type="component" value="Chromosome I"/>
</dbReference>
<dbReference type="OrthoDB" id="9913343at2"/>
<sequence>MNPICCTTEHEPNLMQNGHSINDDESNVTEVMLSKSPSKGKNNLCEVVCESPTTTSSNKTSNYLLSTIKSKTLRLKEKLIDLNSQKKQNTGTLFVMALCFLVLSAMSLAASIASSFTEDSNYFPILFMSAAIITLVLAIASGVSSCADKNDVS</sequence>
<reference evidence="3" key="1">
    <citation type="submission" date="2015-11" db="EMBL/GenBank/DDBJ databases">
        <authorList>
            <person name="Seth-Smith H.M.B."/>
        </authorList>
    </citation>
    <scope>NUCLEOTIDE SEQUENCE [LARGE SCALE GENOMIC DNA]</scope>
    <source>
        <strain evidence="3">2013Ark11</strain>
    </source>
</reference>
<keyword evidence="3" id="KW-1185">Reference proteome</keyword>
<evidence type="ECO:0000313" key="2">
    <source>
        <dbReference type="EMBL" id="CUT17104.1"/>
    </source>
</evidence>
<evidence type="ECO:0000256" key="1">
    <source>
        <dbReference type="SAM" id="Phobius"/>
    </source>
</evidence>
<gene>
    <name evidence="2" type="ORF">Ark11_0247</name>
</gene>
<feature type="transmembrane region" description="Helical" evidence="1">
    <location>
        <begin position="93"/>
        <end position="116"/>
    </location>
</feature>
<dbReference type="EMBL" id="LN906597">
    <property type="protein sequence ID" value="CUT17104.1"/>
    <property type="molecule type" value="Genomic_DNA"/>
</dbReference>
<keyword evidence="1" id="KW-0812">Transmembrane</keyword>
<accession>A0A0S4M1I7</accession>
<protein>
    <submittedName>
        <fullName evidence="2">Putative membrane protein</fullName>
    </submittedName>
</protein>
<organism evidence="2 3">
    <name type="scientific">Candidatus Ichthyocystis hellenicum</name>
    <dbReference type="NCBI Taxonomy" id="1561003"/>
    <lineage>
        <taxon>Bacteria</taxon>
        <taxon>Pseudomonadati</taxon>
        <taxon>Pseudomonadota</taxon>
        <taxon>Betaproteobacteria</taxon>
        <taxon>Burkholderiales</taxon>
        <taxon>Candidatus Ichthyocystis</taxon>
    </lineage>
</organism>
<proteinExistence type="predicted"/>
<evidence type="ECO:0000313" key="3">
    <source>
        <dbReference type="Proteomes" id="UP000198651"/>
    </source>
</evidence>
<feature type="transmembrane region" description="Helical" evidence="1">
    <location>
        <begin position="122"/>
        <end position="143"/>
    </location>
</feature>
<dbReference type="RefSeq" id="WP_092490423.1">
    <property type="nucleotide sequence ID" value="NZ_LN906597.1"/>
</dbReference>